<dbReference type="Gramene" id="Pp3c12_14730V3.1">
    <property type="protein sequence ID" value="Pp3c12_14730V3.1"/>
    <property type="gene ID" value="Pp3c12_14730"/>
</dbReference>
<dbReference type="Proteomes" id="UP000006727">
    <property type="component" value="Chromosome 12"/>
</dbReference>
<evidence type="ECO:0000256" key="2">
    <source>
        <dbReference type="SAM" id="Phobius"/>
    </source>
</evidence>
<evidence type="ECO:0000313" key="4">
    <source>
        <dbReference type="EnsemblPlants" id="Pp3c12_14730V3.1"/>
    </source>
</evidence>
<dbReference type="Gramene" id="Pp3c12_14730V3.5">
    <property type="protein sequence ID" value="Pp3c12_14730V3.5"/>
    <property type="gene ID" value="Pp3c12_14730"/>
</dbReference>
<gene>
    <name evidence="4" type="primary">LOC112289162</name>
    <name evidence="3" type="ORF">PHYPA_016299</name>
</gene>
<reference evidence="3 5" key="1">
    <citation type="journal article" date="2008" name="Science">
        <title>The Physcomitrella genome reveals evolutionary insights into the conquest of land by plants.</title>
        <authorList>
            <person name="Rensing S."/>
            <person name="Lang D."/>
            <person name="Zimmer A."/>
            <person name="Terry A."/>
            <person name="Salamov A."/>
            <person name="Shapiro H."/>
            <person name="Nishiyama T."/>
            <person name="Perroud P.-F."/>
            <person name="Lindquist E."/>
            <person name="Kamisugi Y."/>
            <person name="Tanahashi T."/>
            <person name="Sakakibara K."/>
            <person name="Fujita T."/>
            <person name="Oishi K."/>
            <person name="Shin-I T."/>
            <person name="Kuroki Y."/>
            <person name="Toyoda A."/>
            <person name="Suzuki Y."/>
            <person name="Hashimoto A."/>
            <person name="Yamaguchi K."/>
            <person name="Sugano A."/>
            <person name="Kohara Y."/>
            <person name="Fujiyama A."/>
            <person name="Anterola A."/>
            <person name="Aoki S."/>
            <person name="Ashton N."/>
            <person name="Barbazuk W.B."/>
            <person name="Barker E."/>
            <person name="Bennetzen J."/>
            <person name="Bezanilla M."/>
            <person name="Blankenship R."/>
            <person name="Cho S.H."/>
            <person name="Dutcher S."/>
            <person name="Estelle M."/>
            <person name="Fawcett J.A."/>
            <person name="Gundlach H."/>
            <person name="Hanada K."/>
            <person name="Heyl A."/>
            <person name="Hicks K.A."/>
            <person name="Hugh J."/>
            <person name="Lohr M."/>
            <person name="Mayer K."/>
            <person name="Melkozernov A."/>
            <person name="Murata T."/>
            <person name="Nelson D."/>
            <person name="Pils B."/>
            <person name="Prigge M."/>
            <person name="Reiss B."/>
            <person name="Renner T."/>
            <person name="Rombauts S."/>
            <person name="Rushton P."/>
            <person name="Sanderfoot A."/>
            <person name="Schween G."/>
            <person name="Shiu S.-H."/>
            <person name="Stueber K."/>
            <person name="Theodoulou F.L."/>
            <person name="Tu H."/>
            <person name="Van de Peer Y."/>
            <person name="Verrier P.J."/>
            <person name="Waters E."/>
            <person name="Wood A."/>
            <person name="Yang L."/>
            <person name="Cove D."/>
            <person name="Cuming A."/>
            <person name="Hasebe M."/>
            <person name="Lucas S."/>
            <person name="Mishler D.B."/>
            <person name="Reski R."/>
            <person name="Grigoriev I."/>
            <person name="Quatrano R.S."/>
            <person name="Boore J.L."/>
        </authorList>
    </citation>
    <scope>NUCLEOTIDE SEQUENCE [LARGE SCALE GENOMIC DNA]</scope>
    <source>
        <strain evidence="4 5">cv. Gransden 2004</strain>
    </source>
</reference>
<reference evidence="3 5" key="2">
    <citation type="journal article" date="2018" name="Plant J.">
        <title>The Physcomitrella patens chromosome-scale assembly reveals moss genome structure and evolution.</title>
        <authorList>
            <person name="Lang D."/>
            <person name="Ullrich K.K."/>
            <person name="Murat F."/>
            <person name="Fuchs J."/>
            <person name="Jenkins J."/>
            <person name="Haas F.B."/>
            <person name="Piednoel M."/>
            <person name="Gundlach H."/>
            <person name="Van Bel M."/>
            <person name="Meyberg R."/>
            <person name="Vives C."/>
            <person name="Morata J."/>
            <person name="Symeonidi A."/>
            <person name="Hiss M."/>
            <person name="Muchero W."/>
            <person name="Kamisugi Y."/>
            <person name="Saleh O."/>
            <person name="Blanc G."/>
            <person name="Decker E.L."/>
            <person name="van Gessel N."/>
            <person name="Grimwood J."/>
            <person name="Hayes R.D."/>
            <person name="Graham S.W."/>
            <person name="Gunter L.E."/>
            <person name="McDaniel S.F."/>
            <person name="Hoernstein S.N.W."/>
            <person name="Larsson A."/>
            <person name="Li F.W."/>
            <person name="Perroud P.F."/>
            <person name="Phillips J."/>
            <person name="Ranjan P."/>
            <person name="Rokshar D.S."/>
            <person name="Rothfels C.J."/>
            <person name="Schneider L."/>
            <person name="Shu S."/>
            <person name="Stevenson D.W."/>
            <person name="Thummler F."/>
            <person name="Tillich M."/>
            <person name="Villarreal Aguilar J.C."/>
            <person name="Widiez T."/>
            <person name="Wong G.K."/>
            <person name="Wymore A."/>
            <person name="Zhang Y."/>
            <person name="Zimmer A.D."/>
            <person name="Quatrano R.S."/>
            <person name="Mayer K.F.X."/>
            <person name="Goodstein D."/>
            <person name="Casacuberta J.M."/>
            <person name="Vandepoele K."/>
            <person name="Reski R."/>
            <person name="Cuming A.C."/>
            <person name="Tuskan G.A."/>
            <person name="Maumus F."/>
            <person name="Salse J."/>
            <person name="Schmutz J."/>
            <person name="Rensing S.A."/>
        </authorList>
    </citation>
    <scope>NUCLEOTIDE SEQUENCE [LARGE SCALE GENOMIC DNA]</scope>
    <source>
        <strain evidence="4 5">cv. Gransden 2004</strain>
    </source>
</reference>
<dbReference type="EMBL" id="ABEU02000012">
    <property type="protein sequence ID" value="PNR43916.1"/>
    <property type="molecule type" value="Genomic_DNA"/>
</dbReference>
<keyword evidence="2" id="KW-1133">Transmembrane helix</keyword>
<dbReference type="PANTHER" id="PTHR36329:SF1">
    <property type="entry name" value="TRANSMEMBRANE PROTEIN"/>
    <property type="match status" value="1"/>
</dbReference>
<organism evidence="3">
    <name type="scientific">Physcomitrium patens</name>
    <name type="common">Spreading-leaved earth moss</name>
    <name type="synonym">Physcomitrella patens</name>
    <dbReference type="NCBI Taxonomy" id="3218"/>
    <lineage>
        <taxon>Eukaryota</taxon>
        <taxon>Viridiplantae</taxon>
        <taxon>Streptophyta</taxon>
        <taxon>Embryophyta</taxon>
        <taxon>Bryophyta</taxon>
        <taxon>Bryophytina</taxon>
        <taxon>Bryopsida</taxon>
        <taxon>Funariidae</taxon>
        <taxon>Funariales</taxon>
        <taxon>Funariaceae</taxon>
        <taxon>Physcomitrium</taxon>
    </lineage>
</organism>
<evidence type="ECO:0000313" key="3">
    <source>
        <dbReference type="EMBL" id="PNR43916.1"/>
    </source>
</evidence>
<dbReference type="PANTHER" id="PTHR36329">
    <property type="entry name" value="TRANSMEMBRANE PROTEIN"/>
    <property type="match status" value="1"/>
</dbReference>
<feature type="transmembrane region" description="Helical" evidence="2">
    <location>
        <begin position="61"/>
        <end position="83"/>
    </location>
</feature>
<feature type="transmembrane region" description="Helical" evidence="2">
    <location>
        <begin position="103"/>
        <end position="123"/>
    </location>
</feature>
<evidence type="ECO:0000313" key="5">
    <source>
        <dbReference type="Proteomes" id="UP000006727"/>
    </source>
</evidence>
<feature type="region of interest" description="Disordered" evidence="1">
    <location>
        <begin position="460"/>
        <end position="482"/>
    </location>
</feature>
<protein>
    <submittedName>
        <fullName evidence="3 4">Uncharacterized protein</fullName>
    </submittedName>
</protein>
<accession>A0A2K1JR48</accession>
<evidence type="ECO:0000256" key="1">
    <source>
        <dbReference type="SAM" id="MobiDB-lite"/>
    </source>
</evidence>
<dbReference type="FunCoup" id="A0A2K1JR48">
    <property type="interactions" value="643"/>
</dbReference>
<feature type="compositionally biased region" description="Polar residues" evidence="1">
    <location>
        <begin position="460"/>
        <end position="471"/>
    </location>
</feature>
<keyword evidence="5" id="KW-1185">Reference proteome</keyword>
<feature type="transmembrane region" description="Helical" evidence="2">
    <location>
        <begin position="158"/>
        <end position="176"/>
    </location>
</feature>
<name>A0A2K1JR48_PHYPA</name>
<dbReference type="RefSeq" id="XP_024389893.1">
    <property type="nucleotide sequence ID" value="XM_024534125.2"/>
</dbReference>
<keyword evidence="2" id="KW-0812">Transmembrane</keyword>
<proteinExistence type="predicted"/>
<dbReference type="GeneID" id="112289162"/>
<sequence>MDVAIDYVQKPAITNVSEWKDSYRPLPYVFFGLLIVWMVLVLAWTFNTWTKRQWQISNLQWLLTVVPVLKSLVLGLSFIFWYSCLTLSFCSFWVAFGVFVSRIFFETACLIAFLLIAHGYCIMHENLSVSERRSIAGLASLLYLTLIGYKAAVPQFAVLVVLIYGFLLYIIMVHIARNLSVLREQLQQIQVEGVHMMHTAVYTKYIIFKRFQRGILMLFVVEILMHARADGMVNEYWMRLLARECAEIAIFLYIGWTCRSKEPTLYFSVAPTIHLSGQRILPPIYSVEINEKQFNNLDHKEWHIGVPTSISENASTHRPMLVIVQNPSMSDIAFTENFDKGFTKPKEAFTNSPNFQKSSASLALAASPKSHDSSSSLIDHDGLQLRLRSCAEISRSTECGSRRDNQLPGCCERVVKEGSRCLDVKEDRNFTTFLDDVVVDVKGLRGYSCLSFEGSCSESRTLHSRSNSSMGMQGFAPHSGIV</sequence>
<dbReference type="PaxDb" id="3218-PP1S70_155V6.1"/>
<dbReference type="EnsemblPlants" id="Pp3c12_14730V3.5">
    <property type="protein sequence ID" value="Pp3c12_14730V3.5"/>
    <property type="gene ID" value="Pp3c12_14730"/>
</dbReference>
<reference evidence="4" key="3">
    <citation type="submission" date="2020-12" db="UniProtKB">
        <authorList>
            <consortium name="EnsemblPlants"/>
        </authorList>
    </citation>
    <scope>IDENTIFICATION</scope>
</reference>
<dbReference type="AlphaFoldDB" id="A0A2K1JR48"/>
<feature type="transmembrane region" description="Helical" evidence="2">
    <location>
        <begin position="28"/>
        <end position="49"/>
    </location>
</feature>
<keyword evidence="2" id="KW-0472">Membrane</keyword>
<dbReference type="EnsemblPlants" id="Pp3c12_14730V3.1">
    <property type="protein sequence ID" value="Pp3c12_14730V3.1"/>
    <property type="gene ID" value="Pp3c12_14730"/>
</dbReference>